<evidence type="ECO:0000313" key="1">
    <source>
        <dbReference type="EMBL" id="KAG5445299.1"/>
    </source>
</evidence>
<evidence type="ECO:0000313" key="2">
    <source>
        <dbReference type="Proteomes" id="UP000286415"/>
    </source>
</evidence>
<dbReference type="Proteomes" id="UP000286415">
    <property type="component" value="Unassembled WGS sequence"/>
</dbReference>
<gene>
    <name evidence="1" type="ORF">CSKR_111853</name>
</gene>
<dbReference type="InParanoid" id="A0A3R7EP77"/>
<reference evidence="1 2" key="2">
    <citation type="journal article" date="2021" name="Genomics">
        <title>High-quality reference genome for Clonorchis sinensis.</title>
        <authorList>
            <person name="Young N.D."/>
            <person name="Stroehlein A.J."/>
            <person name="Kinkar L."/>
            <person name="Wang T."/>
            <person name="Sohn W.M."/>
            <person name="Chang B.C.H."/>
            <person name="Kaur P."/>
            <person name="Weisz D."/>
            <person name="Dudchenko O."/>
            <person name="Aiden E.L."/>
            <person name="Korhonen P.K."/>
            <person name="Gasser R.B."/>
        </authorList>
    </citation>
    <scope>NUCLEOTIDE SEQUENCE [LARGE SCALE GENOMIC DNA]</scope>
    <source>
        <strain evidence="1">Cs-k2</strain>
    </source>
</reference>
<name>A0A3R7EP77_CLOSI</name>
<sequence>MVHLHTLVAEYRTTLSADHSIFLLVSVLRIADLRLIAILWFSDQAHERFRPSWSSSGRHSPRVFVNLMFYLNPNWTDFEKYTHLQINLVLRETHLEPS</sequence>
<comment type="caution">
    <text evidence="1">The sequence shown here is derived from an EMBL/GenBank/DDBJ whole genome shotgun (WGS) entry which is preliminary data.</text>
</comment>
<proteinExistence type="predicted"/>
<dbReference type="AlphaFoldDB" id="A0A3R7EP77"/>
<organism evidence="1 2">
    <name type="scientific">Clonorchis sinensis</name>
    <name type="common">Chinese liver fluke</name>
    <dbReference type="NCBI Taxonomy" id="79923"/>
    <lineage>
        <taxon>Eukaryota</taxon>
        <taxon>Metazoa</taxon>
        <taxon>Spiralia</taxon>
        <taxon>Lophotrochozoa</taxon>
        <taxon>Platyhelminthes</taxon>
        <taxon>Trematoda</taxon>
        <taxon>Digenea</taxon>
        <taxon>Opisthorchiida</taxon>
        <taxon>Opisthorchiata</taxon>
        <taxon>Opisthorchiidae</taxon>
        <taxon>Clonorchis</taxon>
    </lineage>
</organism>
<keyword evidence="2" id="KW-1185">Reference proteome</keyword>
<accession>A0A3R7EP77</accession>
<protein>
    <submittedName>
        <fullName evidence="1">Uncharacterized protein</fullName>
    </submittedName>
</protein>
<dbReference type="EMBL" id="NIRI02000056">
    <property type="protein sequence ID" value="KAG5445299.1"/>
    <property type="molecule type" value="Genomic_DNA"/>
</dbReference>
<reference evidence="1 2" key="1">
    <citation type="journal article" date="2018" name="Biotechnol. Adv.">
        <title>Improved genomic resources and new bioinformatic workflow for the carcinogenic parasite Clonorchis sinensis: Biotechnological implications.</title>
        <authorList>
            <person name="Wang D."/>
            <person name="Korhonen P.K."/>
            <person name="Gasser R.B."/>
            <person name="Young N.D."/>
        </authorList>
    </citation>
    <scope>NUCLEOTIDE SEQUENCE [LARGE SCALE GENOMIC DNA]</scope>
    <source>
        <strain evidence="1">Cs-k2</strain>
    </source>
</reference>